<dbReference type="InterPro" id="IPR036890">
    <property type="entry name" value="HATPase_C_sf"/>
</dbReference>
<evidence type="ECO:0000256" key="10">
    <source>
        <dbReference type="ARBA" id="ARBA00022777"/>
    </source>
</evidence>
<reference evidence="19 20" key="1">
    <citation type="submission" date="2019-06" db="EMBL/GenBank/DDBJ databases">
        <title>Whole genome shotgun sequence of Brevibacillus parabrevis NBRC 12334.</title>
        <authorList>
            <person name="Hosoyama A."/>
            <person name="Uohara A."/>
            <person name="Ohji S."/>
            <person name="Ichikawa N."/>
        </authorList>
    </citation>
    <scope>NUCLEOTIDE SEQUENCE [LARGE SCALE GENOMIC DNA]</scope>
    <source>
        <strain evidence="19 20">NBRC 12334</strain>
    </source>
</reference>
<evidence type="ECO:0000256" key="7">
    <source>
        <dbReference type="ARBA" id="ARBA00022679"/>
    </source>
</evidence>
<feature type="coiled-coil region" evidence="15">
    <location>
        <begin position="224"/>
        <end position="258"/>
    </location>
</feature>
<dbReference type="Pfam" id="PF00512">
    <property type="entry name" value="HisKA"/>
    <property type="match status" value="1"/>
</dbReference>
<evidence type="ECO:0000256" key="12">
    <source>
        <dbReference type="ARBA" id="ARBA00022989"/>
    </source>
</evidence>
<dbReference type="CDD" id="cd00082">
    <property type="entry name" value="HisKA"/>
    <property type="match status" value="1"/>
</dbReference>
<keyword evidence="6" id="KW-0597">Phosphoprotein</keyword>
<dbReference type="InterPro" id="IPR004358">
    <property type="entry name" value="Sig_transdc_His_kin-like_C"/>
</dbReference>
<evidence type="ECO:0000256" key="16">
    <source>
        <dbReference type="SAM" id="Phobius"/>
    </source>
</evidence>
<evidence type="ECO:0000256" key="9">
    <source>
        <dbReference type="ARBA" id="ARBA00022741"/>
    </source>
</evidence>
<evidence type="ECO:0000259" key="18">
    <source>
        <dbReference type="PROSITE" id="PS50885"/>
    </source>
</evidence>
<dbReference type="Proteomes" id="UP000316882">
    <property type="component" value="Unassembled WGS sequence"/>
</dbReference>
<comment type="catalytic activity">
    <reaction evidence="1">
        <text>ATP + protein L-histidine = ADP + protein N-phospho-L-histidine.</text>
        <dbReference type="EC" id="2.7.13.3"/>
    </reaction>
</comment>
<evidence type="ECO:0000256" key="1">
    <source>
        <dbReference type="ARBA" id="ARBA00000085"/>
    </source>
</evidence>
<dbReference type="Pfam" id="PF02518">
    <property type="entry name" value="HATPase_c"/>
    <property type="match status" value="1"/>
</dbReference>
<dbReference type="InterPro" id="IPR050398">
    <property type="entry name" value="HssS/ArlS-like"/>
</dbReference>
<dbReference type="PROSITE" id="PS50885">
    <property type="entry name" value="HAMP"/>
    <property type="match status" value="1"/>
</dbReference>
<evidence type="ECO:0000259" key="17">
    <source>
        <dbReference type="PROSITE" id="PS50109"/>
    </source>
</evidence>
<evidence type="ECO:0000256" key="13">
    <source>
        <dbReference type="ARBA" id="ARBA00023012"/>
    </source>
</evidence>
<dbReference type="SMART" id="SM00304">
    <property type="entry name" value="HAMP"/>
    <property type="match status" value="1"/>
</dbReference>
<dbReference type="GO" id="GO:0005524">
    <property type="term" value="F:ATP binding"/>
    <property type="evidence" value="ECO:0007669"/>
    <property type="project" value="UniProtKB-KW"/>
</dbReference>
<protein>
    <recommendedName>
        <fullName evidence="4">histidine kinase</fullName>
        <ecNumber evidence="4">2.7.13.3</ecNumber>
    </recommendedName>
</protein>
<dbReference type="EC" id="2.7.13.3" evidence="4"/>
<evidence type="ECO:0000256" key="8">
    <source>
        <dbReference type="ARBA" id="ARBA00022692"/>
    </source>
</evidence>
<evidence type="ECO:0000256" key="14">
    <source>
        <dbReference type="ARBA" id="ARBA00023136"/>
    </source>
</evidence>
<evidence type="ECO:0000256" key="2">
    <source>
        <dbReference type="ARBA" id="ARBA00004314"/>
    </source>
</evidence>
<dbReference type="FunFam" id="3.30.565.10:FF:000023">
    <property type="entry name" value="PAS domain-containing sensor histidine kinase"/>
    <property type="match status" value="1"/>
</dbReference>
<evidence type="ECO:0000256" key="4">
    <source>
        <dbReference type="ARBA" id="ARBA00012438"/>
    </source>
</evidence>
<dbReference type="CDD" id="cd06225">
    <property type="entry name" value="HAMP"/>
    <property type="match status" value="1"/>
</dbReference>
<dbReference type="SMART" id="SM00387">
    <property type="entry name" value="HATPase_c"/>
    <property type="match status" value="1"/>
</dbReference>
<dbReference type="Gene3D" id="6.10.340.10">
    <property type="match status" value="1"/>
</dbReference>
<evidence type="ECO:0000256" key="5">
    <source>
        <dbReference type="ARBA" id="ARBA00022475"/>
    </source>
</evidence>
<dbReference type="SUPFAM" id="SSF47384">
    <property type="entry name" value="Homodimeric domain of signal transducing histidine kinase"/>
    <property type="match status" value="1"/>
</dbReference>
<keyword evidence="13" id="KW-0902">Two-component regulatory system</keyword>
<accession>A0A4Y3PLG4</accession>
<dbReference type="InterPro" id="IPR003594">
    <property type="entry name" value="HATPase_dom"/>
</dbReference>
<dbReference type="STRING" id="54914.AV540_01110"/>
<dbReference type="RefSeq" id="WP_122966219.1">
    <property type="nucleotide sequence ID" value="NZ_BJMH01000006.1"/>
</dbReference>
<dbReference type="SUPFAM" id="SSF55874">
    <property type="entry name" value="ATPase domain of HSP90 chaperone/DNA topoisomerase II/histidine kinase"/>
    <property type="match status" value="1"/>
</dbReference>
<gene>
    <name evidence="19" type="ORF">BPA01_17180</name>
</gene>
<dbReference type="InterPro" id="IPR003660">
    <property type="entry name" value="HAMP_dom"/>
</dbReference>
<keyword evidence="8 16" id="KW-0812">Transmembrane</keyword>
<dbReference type="GO" id="GO:0045121">
    <property type="term" value="C:membrane raft"/>
    <property type="evidence" value="ECO:0007669"/>
    <property type="project" value="UniProtKB-SubCell"/>
</dbReference>
<sequence>MLGTSKSIFRRLLFSFLATVLVGLGISGILLSFFAREYIYNSKEEELLRMAKKVNVAIHDSNRVNKELLDKLAMLDESFDTRIWLFNKEGKIVATSMKDEVFTGKSVAVSIADNVLKGKNAVTELKIEGLEDPMLSVSVPWGEGEQVYGGIILHAPIEGIEKTFGQMRESILWATLFGVVLSTAMVSYLSWSISRPLRTIERTAAEIGRGNYAERVQVDTHDEIGDLAHTINTMAEKLEKVEQERHHLEQVRNDFLANVSHELRTPLTAMQGFLEALQDGLVEDEEARQKYYAVMYSETMQVNRLVDDLMDLMKLENNEVNLAKFPVDVAEVMNRVAFSFRQEAEEKGLQLVVEAEAELPRIYADKDRVAQILKNLLKNALKFTTAGEIRMTAGLQEQWMRIQVQDTGMGIAADDLDRIWERFFKVDRGRSKNNKGTGLGLAIVKELVELHDGVCRVESVPGEGSTFTILLPIMPVSPVSLVKQGP</sequence>
<comment type="caution">
    <text evidence="19">The sequence shown here is derived from an EMBL/GenBank/DDBJ whole genome shotgun (WGS) entry which is preliminary data.</text>
</comment>
<dbReference type="InterPro" id="IPR005467">
    <property type="entry name" value="His_kinase_dom"/>
</dbReference>
<keyword evidence="14 16" id="KW-0472">Membrane</keyword>
<dbReference type="SMART" id="SM00388">
    <property type="entry name" value="HisKA"/>
    <property type="match status" value="1"/>
</dbReference>
<dbReference type="GO" id="GO:0005886">
    <property type="term" value="C:plasma membrane"/>
    <property type="evidence" value="ECO:0007669"/>
    <property type="project" value="UniProtKB-SubCell"/>
</dbReference>
<keyword evidence="20" id="KW-1185">Reference proteome</keyword>
<dbReference type="Pfam" id="PF00672">
    <property type="entry name" value="HAMP"/>
    <property type="match status" value="1"/>
</dbReference>
<evidence type="ECO:0000256" key="6">
    <source>
        <dbReference type="ARBA" id="ARBA00022553"/>
    </source>
</evidence>
<dbReference type="GO" id="GO:0000155">
    <property type="term" value="F:phosphorelay sensor kinase activity"/>
    <property type="evidence" value="ECO:0007669"/>
    <property type="project" value="InterPro"/>
</dbReference>
<evidence type="ECO:0000256" key="11">
    <source>
        <dbReference type="ARBA" id="ARBA00022840"/>
    </source>
</evidence>
<feature type="transmembrane region" description="Helical" evidence="16">
    <location>
        <begin position="12"/>
        <end position="34"/>
    </location>
</feature>
<keyword evidence="15" id="KW-0175">Coiled coil</keyword>
<feature type="domain" description="HAMP" evidence="18">
    <location>
        <begin position="191"/>
        <end position="243"/>
    </location>
</feature>
<dbReference type="PANTHER" id="PTHR45528">
    <property type="entry name" value="SENSOR HISTIDINE KINASE CPXA"/>
    <property type="match status" value="1"/>
</dbReference>
<keyword evidence="10 19" id="KW-0418">Kinase</keyword>
<feature type="transmembrane region" description="Helical" evidence="16">
    <location>
        <begin position="171"/>
        <end position="191"/>
    </location>
</feature>
<comment type="subcellular location">
    <subcellularLocation>
        <location evidence="3">Cell membrane</location>
        <topology evidence="3">Multi-pass membrane protein</topology>
    </subcellularLocation>
    <subcellularLocation>
        <location evidence="2">Membrane raft</location>
        <topology evidence="2">Multi-pass membrane protein</topology>
    </subcellularLocation>
</comment>
<organism evidence="19 20">
    <name type="scientific">Brevibacillus parabrevis</name>
    <dbReference type="NCBI Taxonomy" id="54914"/>
    <lineage>
        <taxon>Bacteria</taxon>
        <taxon>Bacillati</taxon>
        <taxon>Bacillota</taxon>
        <taxon>Bacilli</taxon>
        <taxon>Bacillales</taxon>
        <taxon>Paenibacillaceae</taxon>
        <taxon>Brevibacillus</taxon>
    </lineage>
</organism>
<keyword evidence="7" id="KW-0808">Transferase</keyword>
<dbReference type="CDD" id="cd16922">
    <property type="entry name" value="HATPase_EvgS-ArcB-TorS-like"/>
    <property type="match status" value="1"/>
</dbReference>
<dbReference type="PRINTS" id="PR00344">
    <property type="entry name" value="BCTRLSENSOR"/>
</dbReference>
<dbReference type="EMBL" id="BJMH01000006">
    <property type="protein sequence ID" value="GEB32138.1"/>
    <property type="molecule type" value="Genomic_DNA"/>
</dbReference>
<evidence type="ECO:0000256" key="15">
    <source>
        <dbReference type="SAM" id="Coils"/>
    </source>
</evidence>
<dbReference type="InterPro" id="IPR036097">
    <property type="entry name" value="HisK_dim/P_sf"/>
</dbReference>
<evidence type="ECO:0000313" key="20">
    <source>
        <dbReference type="Proteomes" id="UP000316882"/>
    </source>
</evidence>
<keyword evidence="9" id="KW-0547">Nucleotide-binding</keyword>
<dbReference type="PROSITE" id="PS50109">
    <property type="entry name" value="HIS_KIN"/>
    <property type="match status" value="1"/>
</dbReference>
<dbReference type="PANTHER" id="PTHR45528:SF1">
    <property type="entry name" value="SENSOR HISTIDINE KINASE CPXA"/>
    <property type="match status" value="1"/>
</dbReference>
<evidence type="ECO:0000313" key="19">
    <source>
        <dbReference type="EMBL" id="GEB32138.1"/>
    </source>
</evidence>
<keyword evidence="5" id="KW-1003">Cell membrane</keyword>
<dbReference type="FunFam" id="1.10.287.130:FF:000001">
    <property type="entry name" value="Two-component sensor histidine kinase"/>
    <property type="match status" value="1"/>
</dbReference>
<dbReference type="InterPro" id="IPR003661">
    <property type="entry name" value="HisK_dim/P_dom"/>
</dbReference>
<dbReference type="Gene3D" id="1.10.287.130">
    <property type="match status" value="1"/>
</dbReference>
<feature type="domain" description="Histidine kinase" evidence="17">
    <location>
        <begin position="258"/>
        <end position="475"/>
    </location>
</feature>
<evidence type="ECO:0000256" key="3">
    <source>
        <dbReference type="ARBA" id="ARBA00004651"/>
    </source>
</evidence>
<proteinExistence type="predicted"/>
<dbReference type="SUPFAM" id="SSF158472">
    <property type="entry name" value="HAMP domain-like"/>
    <property type="match status" value="1"/>
</dbReference>
<dbReference type="Gene3D" id="3.30.565.10">
    <property type="entry name" value="Histidine kinase-like ATPase, C-terminal domain"/>
    <property type="match status" value="1"/>
</dbReference>
<keyword evidence="12 16" id="KW-1133">Transmembrane helix</keyword>
<keyword evidence="11" id="KW-0067">ATP-binding</keyword>
<dbReference type="AlphaFoldDB" id="A0A4Y3PLG4"/>
<name>A0A4Y3PLG4_BREPA</name>